<evidence type="ECO:0000313" key="3">
    <source>
        <dbReference type="Proteomes" id="UP001497516"/>
    </source>
</evidence>
<dbReference type="PANTHER" id="PTHR47286">
    <property type="entry name" value="F3I6.9 PROTEIN"/>
    <property type="match status" value="1"/>
</dbReference>
<keyword evidence="3" id="KW-1185">Reference proteome</keyword>
<feature type="compositionally biased region" description="Basic and acidic residues" evidence="1">
    <location>
        <begin position="462"/>
        <end position="471"/>
    </location>
</feature>
<reference evidence="2 3" key="1">
    <citation type="submission" date="2024-04" db="EMBL/GenBank/DDBJ databases">
        <authorList>
            <person name="Fracassetti M."/>
        </authorList>
    </citation>
    <scope>NUCLEOTIDE SEQUENCE [LARGE SCALE GENOMIC DNA]</scope>
</reference>
<dbReference type="AlphaFoldDB" id="A0AAV2GGF1"/>
<feature type="compositionally biased region" description="Polar residues" evidence="1">
    <location>
        <begin position="295"/>
        <end position="307"/>
    </location>
</feature>
<accession>A0AAV2GGF1</accession>
<evidence type="ECO:0000256" key="1">
    <source>
        <dbReference type="SAM" id="MobiDB-lite"/>
    </source>
</evidence>
<proteinExistence type="predicted"/>
<feature type="region of interest" description="Disordered" evidence="1">
    <location>
        <begin position="294"/>
        <end position="495"/>
    </location>
</feature>
<feature type="region of interest" description="Disordered" evidence="1">
    <location>
        <begin position="205"/>
        <end position="249"/>
    </location>
</feature>
<name>A0AAV2GGF1_9ROSI</name>
<feature type="compositionally biased region" description="Low complexity" evidence="1">
    <location>
        <begin position="413"/>
        <end position="425"/>
    </location>
</feature>
<gene>
    <name evidence="2" type="ORF">LTRI10_LOCUS49294</name>
</gene>
<organism evidence="2 3">
    <name type="scientific">Linum trigynum</name>
    <dbReference type="NCBI Taxonomy" id="586398"/>
    <lineage>
        <taxon>Eukaryota</taxon>
        <taxon>Viridiplantae</taxon>
        <taxon>Streptophyta</taxon>
        <taxon>Embryophyta</taxon>
        <taxon>Tracheophyta</taxon>
        <taxon>Spermatophyta</taxon>
        <taxon>Magnoliopsida</taxon>
        <taxon>eudicotyledons</taxon>
        <taxon>Gunneridae</taxon>
        <taxon>Pentapetalae</taxon>
        <taxon>rosids</taxon>
        <taxon>fabids</taxon>
        <taxon>Malpighiales</taxon>
        <taxon>Linaceae</taxon>
        <taxon>Linum</taxon>
    </lineage>
</organism>
<evidence type="ECO:0000313" key="2">
    <source>
        <dbReference type="EMBL" id="CAL1409826.1"/>
    </source>
</evidence>
<dbReference type="PANTHER" id="PTHR47286:SF2">
    <property type="entry name" value="F3I6.9 PROTEIN"/>
    <property type="match status" value="1"/>
</dbReference>
<dbReference type="Proteomes" id="UP001497516">
    <property type="component" value="Chromosome 9"/>
</dbReference>
<dbReference type="EMBL" id="OZ034822">
    <property type="protein sequence ID" value="CAL1409826.1"/>
    <property type="molecule type" value="Genomic_DNA"/>
</dbReference>
<protein>
    <submittedName>
        <fullName evidence="2">Uncharacterized protein</fullName>
    </submittedName>
</protein>
<feature type="compositionally biased region" description="Polar residues" evidence="1">
    <location>
        <begin position="335"/>
        <end position="369"/>
    </location>
</feature>
<sequence>MARLGILNEETNPGTRQIHVIPLMAPPPNCPRGTARIGLEMATEVVASSAVAACCYGGEGWSQTAVYRDGEDSQAFRISKLADHGSISFGRYESEGLAWEKFSVFSPNRRKEDVEKSTAPGFVAQKKAYFEEYFKGFRAMKGLFKRESGVESSIRAGKDNGVEMIDHDSTKWGSCSSSSYAVPIQVLEKEDHADLVSEHNVSTMMRGECGKGKGQSQGDGSSIGNPDTLLKDGLKCSKNGNRAKQAKKQISAKGSVASVASIPKLGTDLGKRSGGLKPSVSRSVTKKLVKEINPAQASTNTKSNQARSLRKLGEVQKSTATGVHVKSTREKMVSPTKTKNSIVKPNVTSTSSGKLSVSAQNTKGTTITGHQKRPSLANRNCNEVGKKSLSPSGCQNGGEPENLRPKAMSTDPAANNASKAGAKSARITGRGEKPEKGMTAPNARIGREPKPSPSKVRVIHKTSKDNTEHKISSSRVGLPNEMKDTRQRIPTWRRV</sequence>